<evidence type="ECO:0000256" key="1">
    <source>
        <dbReference type="ARBA" id="ARBA00022729"/>
    </source>
</evidence>
<keyword evidence="4" id="KW-1133">Transmembrane helix</keyword>
<feature type="region of interest" description="Disordered" evidence="3">
    <location>
        <begin position="1"/>
        <end position="21"/>
    </location>
</feature>
<evidence type="ECO:0000259" key="5">
    <source>
        <dbReference type="PROSITE" id="PS50234"/>
    </source>
</evidence>
<dbReference type="PANTHER" id="PTHR47763">
    <property type="entry name" value="ALPHA-PROTEIN KINASE VWKA"/>
    <property type="match status" value="1"/>
</dbReference>
<feature type="domain" description="VWFA" evidence="5">
    <location>
        <begin position="468"/>
        <end position="655"/>
    </location>
</feature>
<dbReference type="PANTHER" id="PTHR47763:SF1">
    <property type="entry name" value="DUF659 DOMAIN-CONTAINING PROTEIN"/>
    <property type="match status" value="1"/>
</dbReference>
<dbReference type="Proteomes" id="UP001208114">
    <property type="component" value="Unassembled WGS sequence"/>
</dbReference>
<feature type="transmembrane region" description="Helical" evidence="4">
    <location>
        <begin position="50"/>
        <end position="70"/>
    </location>
</feature>
<dbReference type="EMBL" id="JAOTEN010000001">
    <property type="protein sequence ID" value="MCU7614039.1"/>
    <property type="molecule type" value="Genomic_DNA"/>
</dbReference>
<dbReference type="RefSeq" id="WP_262989877.1">
    <property type="nucleotide sequence ID" value="NZ_JAOTEN010000001.1"/>
</dbReference>
<dbReference type="Gene3D" id="2.170.130.10">
    <property type="entry name" value="TonB-dependent receptor, plug domain"/>
    <property type="match status" value="1"/>
</dbReference>
<protein>
    <submittedName>
        <fullName evidence="6">VWA domain-containing protein</fullName>
    </submittedName>
</protein>
<dbReference type="SUPFAM" id="SSF53300">
    <property type="entry name" value="vWA-like"/>
    <property type="match status" value="1"/>
</dbReference>
<dbReference type="InterPro" id="IPR037066">
    <property type="entry name" value="Plug_dom_sf"/>
</dbReference>
<dbReference type="Gene3D" id="3.40.50.410">
    <property type="entry name" value="von Willebrand factor, type A domain"/>
    <property type="match status" value="1"/>
</dbReference>
<dbReference type="InterPro" id="IPR052969">
    <property type="entry name" value="Thr-specific_kinase-like"/>
</dbReference>
<evidence type="ECO:0000313" key="7">
    <source>
        <dbReference type="Proteomes" id="UP001208114"/>
    </source>
</evidence>
<comment type="similarity">
    <text evidence="2">Belongs to the TonB-dependent receptor family.</text>
</comment>
<evidence type="ECO:0000256" key="3">
    <source>
        <dbReference type="SAM" id="MobiDB-lite"/>
    </source>
</evidence>
<keyword evidence="2" id="KW-0813">Transport</keyword>
<reference evidence="7" key="1">
    <citation type="submission" date="2023-07" db="EMBL/GenBank/DDBJ databases">
        <title>Chryseobacterium sp. GMJ5 Genome sequencing and assembly.</title>
        <authorList>
            <person name="Jung Y."/>
        </authorList>
    </citation>
    <scope>NUCLEOTIDE SEQUENCE [LARGE SCALE GENOMIC DNA]</scope>
    <source>
        <strain evidence="7">GMJ5</strain>
    </source>
</reference>
<dbReference type="InterPro" id="IPR036465">
    <property type="entry name" value="vWFA_dom_sf"/>
</dbReference>
<dbReference type="PROSITE" id="PS52016">
    <property type="entry name" value="TONB_DEPENDENT_REC_3"/>
    <property type="match status" value="1"/>
</dbReference>
<keyword evidence="2 4" id="KW-0472">Membrane</keyword>
<sequence>MENNHDIDKKFNDASQSAEEPATFPAFDQVWARVEEKLDKKVDKNRTIPFWFPYGIAASLMIGLGAFYFVNKKEVVDISKPNLVKNNISSEVNHVGKINNSVKPNIEKEIAVVHPKKVNESLVYSNRVPEPLKGKIIYIPLPRNYAVASEPNDMEPDYDGVLDKDDTPQDVKEVVVLGYNKSYERASSTSSSSTVSGHLLANNSKSDAINSLRGVASGLKVDSGFDALDTSKIVIRGVRSLSTDSAPLFVIDGTVAGKNSKVLNAIDPKKIKDVKILKDFEATSLYGSQAVNGVVLVTTKGLSKLEKHKIKKVASEKVEELIIKPKEEGEKELPKAGLLTAGEVNDFSKWDYWKDIAIPTLDQYKNTWKFFPDRRVSVQLVNKNRKPVIGEKVTLLNDKKEVIWESVSDNLGNAELWINPLNEKMSTSGKFHLIDNSGQIISTNTREFKDGQNIIILDKPCLTKRALDIAFVVDATGSMDDEISYLQSELLDVLKNVESQLKNTDIRYGSVFYRDQGDEYVTRKFDFSDKAESLINFIKKQDAGGGGDTPEAVVEALQVSIDELKWSRENSTKIMFVILDAPPHQSEENIKKLFEKIKQAAKKGITIIPVAASDTDKQTEYLMRTFALLTNGTYTFLTNDSGIGNDHIKPTIDSYEVEKLNNLLLRLILQRATLSLCNDGISNDHLNKKLETEIDNQLDSKITVFPNPTKGLINIKTIKMIDELFIYDLAGKIIMKKEKLTNQKIIDITAYPQSIYLLRIRCGDQWETFKVIKN</sequence>
<dbReference type="Pfam" id="PF18962">
    <property type="entry name" value="Por_Secre_tail"/>
    <property type="match status" value="1"/>
</dbReference>
<name>A0ABT2VWN6_9FLAO</name>
<evidence type="ECO:0000313" key="6">
    <source>
        <dbReference type="EMBL" id="MCU7614039.1"/>
    </source>
</evidence>
<dbReference type="InterPro" id="IPR039426">
    <property type="entry name" value="TonB-dep_rcpt-like"/>
</dbReference>
<proteinExistence type="inferred from homology"/>
<dbReference type="SMART" id="SM00327">
    <property type="entry name" value="VWA"/>
    <property type="match status" value="1"/>
</dbReference>
<comment type="caution">
    <text evidence="6">The sequence shown here is derived from an EMBL/GenBank/DDBJ whole genome shotgun (WGS) entry which is preliminary data.</text>
</comment>
<dbReference type="CDD" id="cd00198">
    <property type="entry name" value="vWFA"/>
    <property type="match status" value="1"/>
</dbReference>
<organism evidence="6 7">
    <name type="scientific">Chryseobacterium gilvum</name>
    <dbReference type="NCBI Taxonomy" id="2976534"/>
    <lineage>
        <taxon>Bacteria</taxon>
        <taxon>Pseudomonadati</taxon>
        <taxon>Bacteroidota</taxon>
        <taxon>Flavobacteriia</taxon>
        <taxon>Flavobacteriales</taxon>
        <taxon>Weeksellaceae</taxon>
        <taxon>Chryseobacterium group</taxon>
        <taxon>Chryseobacterium</taxon>
    </lineage>
</organism>
<keyword evidence="2 4" id="KW-0812">Transmembrane</keyword>
<dbReference type="InterPro" id="IPR026444">
    <property type="entry name" value="Secre_tail"/>
</dbReference>
<dbReference type="SUPFAM" id="SSF56935">
    <property type="entry name" value="Porins"/>
    <property type="match status" value="1"/>
</dbReference>
<keyword evidence="1" id="KW-0732">Signal</keyword>
<dbReference type="InterPro" id="IPR012910">
    <property type="entry name" value="Plug_dom"/>
</dbReference>
<evidence type="ECO:0000256" key="2">
    <source>
        <dbReference type="PROSITE-ProRule" id="PRU01360"/>
    </source>
</evidence>
<dbReference type="Pfam" id="PF07715">
    <property type="entry name" value="Plug"/>
    <property type="match status" value="1"/>
</dbReference>
<keyword evidence="7" id="KW-1185">Reference proteome</keyword>
<dbReference type="NCBIfam" id="TIGR04183">
    <property type="entry name" value="Por_Secre_tail"/>
    <property type="match status" value="1"/>
</dbReference>
<dbReference type="Pfam" id="PF00092">
    <property type="entry name" value="VWA"/>
    <property type="match status" value="1"/>
</dbReference>
<evidence type="ECO:0000256" key="4">
    <source>
        <dbReference type="SAM" id="Phobius"/>
    </source>
</evidence>
<accession>A0ABT2VWN6</accession>
<keyword evidence="2" id="KW-0998">Cell outer membrane</keyword>
<comment type="subcellular location">
    <subcellularLocation>
        <location evidence="2">Cell outer membrane</location>
        <topology evidence="2">Multi-pass membrane protein</topology>
    </subcellularLocation>
</comment>
<keyword evidence="2" id="KW-1134">Transmembrane beta strand</keyword>
<dbReference type="PROSITE" id="PS50234">
    <property type="entry name" value="VWFA"/>
    <property type="match status" value="1"/>
</dbReference>
<gene>
    <name evidence="6" type="ORF">N0B16_06280</name>
</gene>
<dbReference type="InterPro" id="IPR002035">
    <property type="entry name" value="VWF_A"/>
</dbReference>
<feature type="compositionally biased region" description="Basic and acidic residues" evidence="3">
    <location>
        <begin position="1"/>
        <end position="12"/>
    </location>
</feature>